<protein>
    <submittedName>
        <fullName evidence="1">13070_t:CDS:1</fullName>
    </submittedName>
</protein>
<sequence length="40" mass="4530">MASVLLLYQCDSSVYETFLVSSTTLLRNKPISEKYDTLIS</sequence>
<gene>
    <name evidence="1" type="ORF">ALEPTO_LOCUS5690</name>
</gene>
<dbReference type="Proteomes" id="UP000789508">
    <property type="component" value="Unassembled WGS sequence"/>
</dbReference>
<accession>A0A9N9B0R2</accession>
<keyword evidence="2" id="KW-1185">Reference proteome</keyword>
<comment type="caution">
    <text evidence="1">The sequence shown here is derived from an EMBL/GenBank/DDBJ whole genome shotgun (WGS) entry which is preliminary data.</text>
</comment>
<evidence type="ECO:0000313" key="1">
    <source>
        <dbReference type="EMBL" id="CAG8547020.1"/>
    </source>
</evidence>
<name>A0A9N9B0R2_9GLOM</name>
<dbReference type="AlphaFoldDB" id="A0A9N9B0R2"/>
<organism evidence="1 2">
    <name type="scientific">Ambispora leptoticha</name>
    <dbReference type="NCBI Taxonomy" id="144679"/>
    <lineage>
        <taxon>Eukaryota</taxon>
        <taxon>Fungi</taxon>
        <taxon>Fungi incertae sedis</taxon>
        <taxon>Mucoromycota</taxon>
        <taxon>Glomeromycotina</taxon>
        <taxon>Glomeromycetes</taxon>
        <taxon>Archaeosporales</taxon>
        <taxon>Ambisporaceae</taxon>
        <taxon>Ambispora</taxon>
    </lineage>
</organism>
<evidence type="ECO:0000313" key="2">
    <source>
        <dbReference type="Proteomes" id="UP000789508"/>
    </source>
</evidence>
<dbReference type="EMBL" id="CAJVPS010001675">
    <property type="protein sequence ID" value="CAG8547020.1"/>
    <property type="molecule type" value="Genomic_DNA"/>
</dbReference>
<reference evidence="1" key="1">
    <citation type="submission" date="2021-06" db="EMBL/GenBank/DDBJ databases">
        <authorList>
            <person name="Kallberg Y."/>
            <person name="Tangrot J."/>
            <person name="Rosling A."/>
        </authorList>
    </citation>
    <scope>NUCLEOTIDE SEQUENCE</scope>
    <source>
        <strain evidence="1">FL130A</strain>
    </source>
</reference>
<proteinExistence type="predicted"/>